<dbReference type="AlphaFoldDB" id="A0AAU9DDL9"/>
<comment type="cofactor">
    <cofactor evidence="7">
        <name>Mg(2+)</name>
        <dbReference type="ChEBI" id="CHEBI:18420"/>
    </cofactor>
    <text evidence="7">Binds 1 Mg(2+) ion per subunit.</text>
</comment>
<evidence type="ECO:0000313" key="9">
    <source>
        <dbReference type="Proteomes" id="UP001321582"/>
    </source>
</evidence>
<dbReference type="GO" id="GO:0004765">
    <property type="term" value="F:shikimate kinase activity"/>
    <property type="evidence" value="ECO:0007669"/>
    <property type="project" value="UniProtKB-UniRule"/>
</dbReference>
<dbReference type="KEGG" id="haby:HLVA_10010"/>
<dbReference type="SUPFAM" id="SSF52540">
    <property type="entry name" value="P-loop containing nucleoside triphosphate hydrolases"/>
    <property type="match status" value="1"/>
</dbReference>
<dbReference type="InterPro" id="IPR000623">
    <property type="entry name" value="Shikimate_kinase/TSH1"/>
</dbReference>
<feature type="binding site" evidence="7">
    <location>
        <position position="34"/>
    </location>
    <ligand>
        <name>substrate</name>
    </ligand>
</feature>
<comment type="subunit">
    <text evidence="7">Monomer.</text>
</comment>
<comment type="similarity">
    <text evidence="7">Belongs to the shikimate kinase family.</text>
</comment>
<feature type="binding site" evidence="7">
    <location>
        <position position="16"/>
    </location>
    <ligand>
        <name>Mg(2+)</name>
        <dbReference type="ChEBI" id="CHEBI:18420"/>
    </ligand>
</feature>
<dbReference type="GO" id="GO:0005829">
    <property type="term" value="C:cytosol"/>
    <property type="evidence" value="ECO:0007669"/>
    <property type="project" value="TreeGrafter"/>
</dbReference>
<evidence type="ECO:0000256" key="5">
    <source>
        <dbReference type="ARBA" id="ARBA00022840"/>
    </source>
</evidence>
<gene>
    <name evidence="7 8" type="primary">aroK</name>
    <name evidence="8" type="ORF">HLVA_10010</name>
</gene>
<sequence length="171" mass="19827">MKKNIVLIGYMGTGKSTIGKILSKELKMEFIDTDLLIEKNIKMSIKDIFENFGEKYFRDLESKIAKEVSKLNNKIISTGGGIVLRDENINNLKKTGMVVLLKANADTIYERVSKNSDRPLLNVENPKEKINKMLIERKLNYERFKDIEIETDNKTVNEIFEIIKENYFKTV</sequence>
<dbReference type="PANTHER" id="PTHR21087:SF16">
    <property type="entry name" value="SHIKIMATE KINASE 1, CHLOROPLASTIC"/>
    <property type="match status" value="1"/>
</dbReference>
<evidence type="ECO:0000256" key="1">
    <source>
        <dbReference type="ARBA" id="ARBA00022605"/>
    </source>
</evidence>
<keyword evidence="5 7" id="KW-0067">ATP-binding</keyword>
<name>A0AAU9DDL9_9FUSO</name>
<evidence type="ECO:0000256" key="3">
    <source>
        <dbReference type="ARBA" id="ARBA00022741"/>
    </source>
</evidence>
<keyword evidence="4 7" id="KW-0418">Kinase</keyword>
<keyword evidence="3 7" id="KW-0547">Nucleotide-binding</keyword>
<dbReference type="PRINTS" id="PR01100">
    <property type="entry name" value="SHIKIMTKNASE"/>
</dbReference>
<evidence type="ECO:0000256" key="4">
    <source>
        <dbReference type="ARBA" id="ARBA00022777"/>
    </source>
</evidence>
<proteinExistence type="inferred from homology"/>
<comment type="pathway">
    <text evidence="7">Metabolic intermediate biosynthesis; chorismate biosynthesis; chorismate from D-erythrose 4-phosphate and phosphoenolpyruvate: step 5/7.</text>
</comment>
<dbReference type="PANTHER" id="PTHR21087">
    <property type="entry name" value="SHIKIMATE KINASE"/>
    <property type="match status" value="1"/>
</dbReference>
<evidence type="ECO:0000256" key="7">
    <source>
        <dbReference type="HAMAP-Rule" id="MF_00109"/>
    </source>
</evidence>
<accession>A0AAU9DDL9</accession>
<comment type="catalytic activity">
    <reaction evidence="7">
        <text>shikimate + ATP = 3-phosphoshikimate + ADP + H(+)</text>
        <dbReference type="Rhea" id="RHEA:13121"/>
        <dbReference type="ChEBI" id="CHEBI:15378"/>
        <dbReference type="ChEBI" id="CHEBI:30616"/>
        <dbReference type="ChEBI" id="CHEBI:36208"/>
        <dbReference type="ChEBI" id="CHEBI:145989"/>
        <dbReference type="ChEBI" id="CHEBI:456216"/>
        <dbReference type="EC" id="2.7.1.71"/>
    </reaction>
</comment>
<comment type="function">
    <text evidence="7">Catalyzes the specific phosphorylation of the 3-hydroxyl group of shikimic acid using ATP as a cosubstrate.</text>
</comment>
<comment type="caution">
    <text evidence="7">Lacks conserved residue(s) required for the propagation of feature annotation.</text>
</comment>
<keyword evidence="2 7" id="KW-0808">Transferase</keyword>
<dbReference type="EMBL" id="AP027059">
    <property type="protein sequence ID" value="BDU50432.1"/>
    <property type="molecule type" value="Genomic_DNA"/>
</dbReference>
<feature type="binding site" evidence="7">
    <location>
        <position position="137"/>
    </location>
    <ligand>
        <name>substrate</name>
    </ligand>
</feature>
<dbReference type="Gene3D" id="3.40.50.300">
    <property type="entry name" value="P-loop containing nucleotide triphosphate hydrolases"/>
    <property type="match status" value="1"/>
</dbReference>
<feature type="binding site" evidence="7">
    <location>
        <position position="118"/>
    </location>
    <ligand>
        <name>ATP</name>
        <dbReference type="ChEBI" id="CHEBI:30616"/>
    </ligand>
</feature>
<keyword evidence="1 7" id="KW-0028">Amino-acid biosynthesis</keyword>
<evidence type="ECO:0000256" key="2">
    <source>
        <dbReference type="ARBA" id="ARBA00022679"/>
    </source>
</evidence>
<keyword evidence="7" id="KW-0479">Metal-binding</keyword>
<dbReference type="GO" id="GO:0005524">
    <property type="term" value="F:ATP binding"/>
    <property type="evidence" value="ECO:0007669"/>
    <property type="project" value="UniProtKB-UniRule"/>
</dbReference>
<reference evidence="8 9" key="1">
    <citation type="submission" date="2022-11" db="EMBL/GenBank/DDBJ databases">
        <title>Haliovirga abyssi gen. nov., sp. nov., a mesophilic fermentative bacterium isolated from the Iheya North hydrothermal field and the proposal of Haliovirgaceae fam. nov.</title>
        <authorList>
            <person name="Miyazaki U."/>
            <person name="Tame A."/>
            <person name="Miyazaki J."/>
            <person name="Takai K."/>
            <person name="Sawayama S."/>
            <person name="Kitajima M."/>
            <person name="Okamoto A."/>
            <person name="Nakagawa S."/>
        </authorList>
    </citation>
    <scope>NUCLEOTIDE SEQUENCE [LARGE SCALE GENOMIC DNA]</scope>
    <source>
        <strain evidence="8 9">IC12</strain>
    </source>
</reference>
<comment type="subcellular location">
    <subcellularLocation>
        <location evidence="7">Cytoplasm</location>
    </subcellularLocation>
</comment>
<dbReference type="CDD" id="cd00464">
    <property type="entry name" value="SK"/>
    <property type="match status" value="1"/>
</dbReference>
<dbReference type="Pfam" id="PF01202">
    <property type="entry name" value="SKI"/>
    <property type="match status" value="1"/>
</dbReference>
<dbReference type="EC" id="2.7.1.71" evidence="7"/>
<dbReference type="InterPro" id="IPR027417">
    <property type="entry name" value="P-loop_NTPase"/>
</dbReference>
<keyword evidence="9" id="KW-1185">Reference proteome</keyword>
<evidence type="ECO:0000256" key="6">
    <source>
        <dbReference type="ARBA" id="ARBA00023141"/>
    </source>
</evidence>
<dbReference type="Proteomes" id="UP001321582">
    <property type="component" value="Chromosome"/>
</dbReference>
<dbReference type="GO" id="GO:0008652">
    <property type="term" value="P:amino acid biosynthetic process"/>
    <property type="evidence" value="ECO:0007669"/>
    <property type="project" value="UniProtKB-KW"/>
</dbReference>
<keyword evidence="7" id="KW-0460">Magnesium</keyword>
<dbReference type="HAMAP" id="MF_00109">
    <property type="entry name" value="Shikimate_kinase"/>
    <property type="match status" value="1"/>
</dbReference>
<feature type="binding site" evidence="7">
    <location>
        <begin position="12"/>
        <end position="17"/>
    </location>
    <ligand>
        <name>ATP</name>
        <dbReference type="ChEBI" id="CHEBI:30616"/>
    </ligand>
</feature>
<dbReference type="RefSeq" id="WP_307905362.1">
    <property type="nucleotide sequence ID" value="NZ_AP027059.1"/>
</dbReference>
<evidence type="ECO:0000313" key="8">
    <source>
        <dbReference type="EMBL" id="BDU50432.1"/>
    </source>
</evidence>
<organism evidence="8 9">
    <name type="scientific">Haliovirga abyssi</name>
    <dbReference type="NCBI Taxonomy" id="2996794"/>
    <lineage>
        <taxon>Bacteria</taxon>
        <taxon>Fusobacteriati</taxon>
        <taxon>Fusobacteriota</taxon>
        <taxon>Fusobacteriia</taxon>
        <taxon>Fusobacteriales</taxon>
        <taxon>Haliovirgaceae</taxon>
        <taxon>Haliovirga</taxon>
    </lineage>
</organism>
<feature type="binding site" evidence="7">
    <location>
        <position position="58"/>
    </location>
    <ligand>
        <name>substrate</name>
    </ligand>
</feature>
<dbReference type="GO" id="GO:0009073">
    <property type="term" value="P:aromatic amino acid family biosynthetic process"/>
    <property type="evidence" value="ECO:0007669"/>
    <property type="project" value="UniProtKB-KW"/>
</dbReference>
<dbReference type="GO" id="GO:0009423">
    <property type="term" value="P:chorismate biosynthetic process"/>
    <property type="evidence" value="ECO:0007669"/>
    <property type="project" value="UniProtKB-UniRule"/>
</dbReference>
<protein>
    <recommendedName>
        <fullName evidence="7">Shikimate kinase</fullName>
        <shortName evidence="7">SK</shortName>
        <ecNumber evidence="7">2.7.1.71</ecNumber>
    </recommendedName>
</protein>
<keyword evidence="6 7" id="KW-0057">Aromatic amino acid biosynthesis</keyword>
<dbReference type="GO" id="GO:0000287">
    <property type="term" value="F:magnesium ion binding"/>
    <property type="evidence" value="ECO:0007669"/>
    <property type="project" value="UniProtKB-UniRule"/>
</dbReference>
<keyword evidence="7" id="KW-0963">Cytoplasm</keyword>
<feature type="binding site" evidence="7">
    <location>
        <position position="80"/>
    </location>
    <ligand>
        <name>substrate</name>
    </ligand>
</feature>
<dbReference type="InterPro" id="IPR031322">
    <property type="entry name" value="Shikimate/glucono_kinase"/>
</dbReference>